<feature type="coiled-coil region" evidence="1">
    <location>
        <begin position="78"/>
        <end position="105"/>
    </location>
</feature>
<feature type="region of interest" description="Disordered" evidence="2">
    <location>
        <begin position="262"/>
        <end position="283"/>
    </location>
</feature>
<reference evidence="4" key="1">
    <citation type="journal article" date="2019" name="bioRxiv">
        <title>The Genome of the Zebra Mussel, Dreissena polymorpha: A Resource for Invasive Species Research.</title>
        <authorList>
            <person name="McCartney M.A."/>
            <person name="Auch B."/>
            <person name="Kono T."/>
            <person name="Mallez S."/>
            <person name="Zhang Y."/>
            <person name="Obille A."/>
            <person name="Becker A."/>
            <person name="Abrahante J.E."/>
            <person name="Garbe J."/>
            <person name="Badalamenti J.P."/>
            <person name="Herman A."/>
            <person name="Mangelson H."/>
            <person name="Liachko I."/>
            <person name="Sullivan S."/>
            <person name="Sone E.D."/>
            <person name="Koren S."/>
            <person name="Silverstein K.A.T."/>
            <person name="Beckman K.B."/>
            <person name="Gohl D.M."/>
        </authorList>
    </citation>
    <scope>NUCLEOTIDE SEQUENCE</scope>
    <source>
        <strain evidence="4">Duluth1</strain>
        <tissue evidence="4">Whole animal</tissue>
    </source>
</reference>
<sequence>MAPKHTGILLATFLASLTLQLSHQSGSDDSNAQAAAALAAVGSHGASETEGESNDTDLIRLVRRYVPRFVGKRTIDSIDSDETENKLNEEELKELEIAVQSYLEDSGLDVKDNFEYNLGDTDELLTDKSALEKQVENDEISTDEVNDGEYSSELSQGDKRYIPQFVGKRSRTYGGRQYNPMFVGKRYRPMFVGKRYRPMFVGKRYRPMFVGKRYRPMFVGKRYKPMFVGKRYRPMFVGKRYQPKFIGKRYQPKFIGKRDVQAVQNQNYDSTSPNNSRKKRSVYDETETMDSLNYIPARYTKRFVAPEFIGRRDSLSSILSALDALEYGRHPVRSTSKRFEAPMFIGKRSPYVMELNLDPVGPNAGFADEYQRIINEYPSTDIL</sequence>
<evidence type="ECO:0000256" key="3">
    <source>
        <dbReference type="SAM" id="SignalP"/>
    </source>
</evidence>
<reference evidence="4" key="2">
    <citation type="submission" date="2020-11" db="EMBL/GenBank/DDBJ databases">
        <authorList>
            <person name="McCartney M.A."/>
            <person name="Auch B."/>
            <person name="Kono T."/>
            <person name="Mallez S."/>
            <person name="Becker A."/>
            <person name="Gohl D.M."/>
            <person name="Silverstein K.A.T."/>
            <person name="Koren S."/>
            <person name="Bechman K.B."/>
            <person name="Herman A."/>
            <person name="Abrahante J.E."/>
            <person name="Garbe J."/>
        </authorList>
    </citation>
    <scope>NUCLEOTIDE SEQUENCE</scope>
    <source>
        <strain evidence="4">Duluth1</strain>
        <tissue evidence="4">Whole animal</tissue>
    </source>
</reference>
<accession>A0A9D4MH80</accession>
<dbReference type="OrthoDB" id="6138578at2759"/>
<protein>
    <submittedName>
        <fullName evidence="4">Uncharacterized protein</fullName>
    </submittedName>
</protein>
<comment type="caution">
    <text evidence="4">The sequence shown here is derived from an EMBL/GenBank/DDBJ whole genome shotgun (WGS) entry which is preliminary data.</text>
</comment>
<evidence type="ECO:0000313" key="5">
    <source>
        <dbReference type="Proteomes" id="UP000828390"/>
    </source>
</evidence>
<dbReference type="Proteomes" id="UP000828390">
    <property type="component" value="Unassembled WGS sequence"/>
</dbReference>
<evidence type="ECO:0000313" key="4">
    <source>
        <dbReference type="EMBL" id="KAH3876518.1"/>
    </source>
</evidence>
<dbReference type="AlphaFoldDB" id="A0A9D4MH80"/>
<evidence type="ECO:0000256" key="2">
    <source>
        <dbReference type="SAM" id="MobiDB-lite"/>
    </source>
</evidence>
<feature type="signal peptide" evidence="3">
    <location>
        <begin position="1"/>
        <end position="22"/>
    </location>
</feature>
<proteinExistence type="predicted"/>
<gene>
    <name evidence="4" type="ORF">DPMN_000363</name>
</gene>
<feature type="chain" id="PRO_5038371602" evidence="3">
    <location>
        <begin position="23"/>
        <end position="383"/>
    </location>
</feature>
<name>A0A9D4MH80_DREPO</name>
<dbReference type="EMBL" id="JAIWYP010000001">
    <property type="protein sequence ID" value="KAH3876518.1"/>
    <property type="molecule type" value="Genomic_DNA"/>
</dbReference>
<keyword evidence="3" id="KW-0732">Signal</keyword>
<evidence type="ECO:0000256" key="1">
    <source>
        <dbReference type="SAM" id="Coils"/>
    </source>
</evidence>
<keyword evidence="5" id="KW-1185">Reference proteome</keyword>
<keyword evidence="1" id="KW-0175">Coiled coil</keyword>
<organism evidence="4 5">
    <name type="scientific">Dreissena polymorpha</name>
    <name type="common">Zebra mussel</name>
    <name type="synonym">Mytilus polymorpha</name>
    <dbReference type="NCBI Taxonomy" id="45954"/>
    <lineage>
        <taxon>Eukaryota</taxon>
        <taxon>Metazoa</taxon>
        <taxon>Spiralia</taxon>
        <taxon>Lophotrochozoa</taxon>
        <taxon>Mollusca</taxon>
        <taxon>Bivalvia</taxon>
        <taxon>Autobranchia</taxon>
        <taxon>Heteroconchia</taxon>
        <taxon>Euheterodonta</taxon>
        <taxon>Imparidentia</taxon>
        <taxon>Neoheterodontei</taxon>
        <taxon>Myida</taxon>
        <taxon>Dreissenoidea</taxon>
        <taxon>Dreissenidae</taxon>
        <taxon>Dreissena</taxon>
    </lineage>
</organism>
<feature type="compositionally biased region" description="Polar residues" evidence="2">
    <location>
        <begin position="262"/>
        <end position="275"/>
    </location>
</feature>